<proteinExistence type="predicted"/>
<evidence type="ECO:0000259" key="1">
    <source>
        <dbReference type="PROSITE" id="PS50213"/>
    </source>
</evidence>
<name>A0AAV4NDX0_CAEEX</name>
<sequence length="85" mass="9714">MLTNFTKILKVSGLDSTLSSGGPYTLFAPNACAFSEMDLEGYRRLITNKKLAIDFVKRYMVRKAAIIAMDCTMVKRYLQKQILIW</sequence>
<dbReference type="InterPro" id="IPR036378">
    <property type="entry name" value="FAS1_dom_sf"/>
</dbReference>
<organism evidence="2 3">
    <name type="scientific">Caerostris extrusa</name>
    <name type="common">Bark spider</name>
    <name type="synonym">Caerostris bankana</name>
    <dbReference type="NCBI Taxonomy" id="172846"/>
    <lineage>
        <taxon>Eukaryota</taxon>
        <taxon>Metazoa</taxon>
        <taxon>Ecdysozoa</taxon>
        <taxon>Arthropoda</taxon>
        <taxon>Chelicerata</taxon>
        <taxon>Arachnida</taxon>
        <taxon>Araneae</taxon>
        <taxon>Araneomorphae</taxon>
        <taxon>Entelegynae</taxon>
        <taxon>Araneoidea</taxon>
        <taxon>Araneidae</taxon>
        <taxon>Caerostris</taxon>
    </lineage>
</organism>
<protein>
    <submittedName>
        <fullName evidence="2">Periostin</fullName>
    </submittedName>
</protein>
<gene>
    <name evidence="2" type="primary">Postn_2</name>
    <name evidence="2" type="ORF">CEXT_131381</name>
</gene>
<comment type="caution">
    <text evidence="2">The sequence shown here is derived from an EMBL/GenBank/DDBJ whole genome shotgun (WGS) entry which is preliminary data.</text>
</comment>
<feature type="domain" description="FAS1" evidence="1">
    <location>
        <begin position="1"/>
        <end position="85"/>
    </location>
</feature>
<keyword evidence="3" id="KW-1185">Reference proteome</keyword>
<dbReference type="PROSITE" id="PS50213">
    <property type="entry name" value="FAS1"/>
    <property type="match status" value="1"/>
</dbReference>
<dbReference type="InterPro" id="IPR000782">
    <property type="entry name" value="FAS1_domain"/>
</dbReference>
<evidence type="ECO:0000313" key="2">
    <source>
        <dbReference type="EMBL" id="GIX81582.1"/>
    </source>
</evidence>
<dbReference type="Gene3D" id="2.30.180.10">
    <property type="entry name" value="FAS1 domain"/>
    <property type="match status" value="1"/>
</dbReference>
<dbReference type="Proteomes" id="UP001054945">
    <property type="component" value="Unassembled WGS sequence"/>
</dbReference>
<dbReference type="SUPFAM" id="SSF82153">
    <property type="entry name" value="FAS1 domain"/>
    <property type="match status" value="1"/>
</dbReference>
<evidence type="ECO:0000313" key="3">
    <source>
        <dbReference type="Proteomes" id="UP001054945"/>
    </source>
</evidence>
<dbReference type="EMBL" id="BPLR01003144">
    <property type="protein sequence ID" value="GIX81582.1"/>
    <property type="molecule type" value="Genomic_DNA"/>
</dbReference>
<dbReference type="AlphaFoldDB" id="A0AAV4NDX0"/>
<accession>A0AAV4NDX0</accession>
<dbReference type="Pfam" id="PF02469">
    <property type="entry name" value="Fasciclin"/>
    <property type="match status" value="1"/>
</dbReference>
<reference evidence="2 3" key="1">
    <citation type="submission" date="2021-06" db="EMBL/GenBank/DDBJ databases">
        <title>Caerostris extrusa draft genome.</title>
        <authorList>
            <person name="Kono N."/>
            <person name="Arakawa K."/>
        </authorList>
    </citation>
    <scope>NUCLEOTIDE SEQUENCE [LARGE SCALE GENOMIC DNA]</scope>
</reference>